<dbReference type="CDD" id="cd07377">
    <property type="entry name" value="WHTH_GntR"/>
    <property type="match status" value="1"/>
</dbReference>
<dbReference type="Gene3D" id="3.40.640.10">
    <property type="entry name" value="Type I PLP-dependent aspartate aminotransferase-like (Major domain)"/>
    <property type="match status" value="1"/>
</dbReference>
<evidence type="ECO:0000256" key="4">
    <source>
        <dbReference type="ARBA" id="ARBA00023125"/>
    </source>
</evidence>
<organism evidence="7 8">
    <name type="scientific">Enterocloster hominis</name>
    <name type="common">ex Hitch et al. 2024</name>
    <dbReference type="NCBI Taxonomy" id="1917870"/>
    <lineage>
        <taxon>Bacteria</taxon>
        <taxon>Bacillati</taxon>
        <taxon>Bacillota</taxon>
        <taxon>Clostridia</taxon>
        <taxon>Lachnospirales</taxon>
        <taxon>Lachnospiraceae</taxon>
        <taxon>Enterocloster</taxon>
    </lineage>
</organism>
<sequence>MNIHIDKSRKIPLYRQIAEQIQSQITSGEIPQGFRFPSERQLADALGVNRTTILNAYKELKADGLMDSHVGRGTIAVRPERSRPEKHPYSREPMWEYLFSDYMKHHDTFDVNKYLEIANQKDVISFAAGIASVDTIPAQAFEGIENELMASRERLLVSPVSGFYSLRKAISSFMQKRSCFCQPSEVMILSGSQQGIDLITRAFINPGDVVVIEEPSFFPAIQSFRLAGAKIMAVPMDGEGMDVGILEQLLSRYQPKLIYTMPVFHNPCGVSMSMDRRIRLLELAGQYGIPILEDDPYSELSYEARAMSPLKSMDQNGHVIYLSTFSKTISPGLRLGWMCASKKLISQLSGIRQLTDLHSSCISQQIVERFMNSGEMEHHLAFIRREYQERRDIMIEALNRYAPPGLSWNRPEGGYYLWCRLPEGVTASELTAKAAAGGVAVLPGVPACLSPQKGEGHIRLNYTYPPKDRIADGIGILCSLIRQLSSAHRDEEALTAEINPIL</sequence>
<evidence type="ECO:0000259" key="6">
    <source>
        <dbReference type="PROSITE" id="PS50949"/>
    </source>
</evidence>
<dbReference type="SUPFAM" id="SSF46785">
    <property type="entry name" value="Winged helix' DNA-binding domain"/>
    <property type="match status" value="1"/>
</dbReference>
<evidence type="ECO:0000256" key="3">
    <source>
        <dbReference type="ARBA" id="ARBA00023015"/>
    </source>
</evidence>
<dbReference type="SUPFAM" id="SSF53383">
    <property type="entry name" value="PLP-dependent transferases"/>
    <property type="match status" value="1"/>
</dbReference>
<keyword evidence="5" id="KW-0804">Transcription</keyword>
<gene>
    <name evidence="7" type="ORF">WMQ36_27235</name>
</gene>
<dbReference type="CDD" id="cd00609">
    <property type="entry name" value="AAT_like"/>
    <property type="match status" value="1"/>
</dbReference>
<evidence type="ECO:0000256" key="1">
    <source>
        <dbReference type="ARBA" id="ARBA00005384"/>
    </source>
</evidence>
<comment type="caution">
    <text evidence="7">The sequence shown here is derived from an EMBL/GenBank/DDBJ whole genome shotgun (WGS) entry which is preliminary data.</text>
</comment>
<keyword evidence="7" id="KW-0032">Aminotransferase</keyword>
<keyword evidence="8" id="KW-1185">Reference proteome</keyword>
<dbReference type="PROSITE" id="PS50949">
    <property type="entry name" value="HTH_GNTR"/>
    <property type="match status" value="1"/>
</dbReference>
<dbReference type="PANTHER" id="PTHR46577:SF2">
    <property type="entry name" value="TRANSCRIPTIONAL REGULATORY PROTEIN"/>
    <property type="match status" value="1"/>
</dbReference>
<evidence type="ECO:0000313" key="7">
    <source>
        <dbReference type="EMBL" id="MEQ2428658.1"/>
    </source>
</evidence>
<dbReference type="InterPro" id="IPR036390">
    <property type="entry name" value="WH_DNA-bd_sf"/>
</dbReference>
<dbReference type="InterPro" id="IPR015422">
    <property type="entry name" value="PyrdxlP-dep_Trfase_small"/>
</dbReference>
<evidence type="ECO:0000256" key="5">
    <source>
        <dbReference type="ARBA" id="ARBA00023163"/>
    </source>
</evidence>
<dbReference type="PANTHER" id="PTHR46577">
    <property type="entry name" value="HTH-TYPE TRANSCRIPTIONAL REGULATORY PROTEIN GABR"/>
    <property type="match status" value="1"/>
</dbReference>
<dbReference type="InterPro" id="IPR004839">
    <property type="entry name" value="Aminotransferase_I/II_large"/>
</dbReference>
<dbReference type="InterPro" id="IPR051446">
    <property type="entry name" value="HTH_trans_reg/aminotransferase"/>
</dbReference>
<dbReference type="Pfam" id="PF00155">
    <property type="entry name" value="Aminotran_1_2"/>
    <property type="match status" value="1"/>
</dbReference>
<dbReference type="InterPro" id="IPR015421">
    <property type="entry name" value="PyrdxlP-dep_Trfase_major"/>
</dbReference>
<dbReference type="Gene3D" id="3.90.1150.10">
    <property type="entry name" value="Aspartate Aminotransferase, domain 1"/>
    <property type="match status" value="1"/>
</dbReference>
<dbReference type="GO" id="GO:0008483">
    <property type="term" value="F:transaminase activity"/>
    <property type="evidence" value="ECO:0007669"/>
    <property type="project" value="UniProtKB-KW"/>
</dbReference>
<evidence type="ECO:0000256" key="2">
    <source>
        <dbReference type="ARBA" id="ARBA00022898"/>
    </source>
</evidence>
<dbReference type="Proteomes" id="UP001454086">
    <property type="component" value="Unassembled WGS sequence"/>
</dbReference>
<dbReference type="Pfam" id="PF00392">
    <property type="entry name" value="GntR"/>
    <property type="match status" value="1"/>
</dbReference>
<proteinExistence type="inferred from homology"/>
<dbReference type="SMART" id="SM00345">
    <property type="entry name" value="HTH_GNTR"/>
    <property type="match status" value="1"/>
</dbReference>
<keyword evidence="3" id="KW-0805">Transcription regulation</keyword>
<dbReference type="RefSeq" id="WP_008717191.1">
    <property type="nucleotide sequence ID" value="NZ_JBBMFM010000204.1"/>
</dbReference>
<dbReference type="InterPro" id="IPR000524">
    <property type="entry name" value="Tscrpt_reg_HTH_GntR"/>
</dbReference>
<keyword evidence="2" id="KW-0663">Pyridoxal phosphate</keyword>
<dbReference type="InterPro" id="IPR036388">
    <property type="entry name" value="WH-like_DNA-bd_sf"/>
</dbReference>
<name>A0ABV1DFW4_9FIRM</name>
<dbReference type="PRINTS" id="PR00035">
    <property type="entry name" value="HTHGNTR"/>
</dbReference>
<accession>A0ABV1DFW4</accession>
<dbReference type="EMBL" id="JBBMFM010000204">
    <property type="protein sequence ID" value="MEQ2428658.1"/>
    <property type="molecule type" value="Genomic_DNA"/>
</dbReference>
<dbReference type="Gene3D" id="1.10.10.10">
    <property type="entry name" value="Winged helix-like DNA-binding domain superfamily/Winged helix DNA-binding domain"/>
    <property type="match status" value="1"/>
</dbReference>
<reference evidence="7 8" key="1">
    <citation type="submission" date="2024-03" db="EMBL/GenBank/DDBJ databases">
        <title>Human intestinal bacterial collection.</title>
        <authorList>
            <person name="Pauvert C."/>
            <person name="Hitch T.C.A."/>
            <person name="Clavel T."/>
        </authorList>
    </citation>
    <scope>NUCLEOTIDE SEQUENCE [LARGE SCALE GENOMIC DNA]</scope>
    <source>
        <strain evidence="7 8">CLA-SR-H021</strain>
    </source>
</reference>
<feature type="domain" description="HTH gntR-type" evidence="6">
    <location>
        <begin position="11"/>
        <end position="79"/>
    </location>
</feature>
<keyword evidence="4" id="KW-0238">DNA-binding</keyword>
<evidence type="ECO:0000313" key="8">
    <source>
        <dbReference type="Proteomes" id="UP001454086"/>
    </source>
</evidence>
<keyword evidence="7" id="KW-0808">Transferase</keyword>
<protein>
    <submittedName>
        <fullName evidence="7">PLP-dependent aminotransferase family protein</fullName>
    </submittedName>
</protein>
<comment type="similarity">
    <text evidence="1">In the C-terminal section; belongs to the class-I pyridoxal-phosphate-dependent aminotransferase family.</text>
</comment>
<dbReference type="InterPro" id="IPR015424">
    <property type="entry name" value="PyrdxlP-dep_Trfase"/>
</dbReference>